<dbReference type="InterPro" id="IPR011989">
    <property type="entry name" value="ARM-like"/>
</dbReference>
<dbReference type="InterPro" id="IPR016024">
    <property type="entry name" value="ARM-type_fold"/>
</dbReference>
<name>A0A0B7AC63_9EUPU</name>
<dbReference type="PANTHER" id="PTHR34258">
    <property type="entry name" value="ARMADILLO-LIKE HELICAL DOMAIN CONTAINING PROTEIN 1"/>
    <property type="match status" value="1"/>
</dbReference>
<organism evidence="1">
    <name type="scientific">Arion vulgaris</name>
    <dbReference type="NCBI Taxonomy" id="1028688"/>
    <lineage>
        <taxon>Eukaryota</taxon>
        <taxon>Metazoa</taxon>
        <taxon>Spiralia</taxon>
        <taxon>Lophotrochozoa</taxon>
        <taxon>Mollusca</taxon>
        <taxon>Gastropoda</taxon>
        <taxon>Heterobranchia</taxon>
        <taxon>Euthyneura</taxon>
        <taxon>Panpulmonata</taxon>
        <taxon>Eupulmonata</taxon>
        <taxon>Stylommatophora</taxon>
        <taxon>Helicina</taxon>
        <taxon>Arionoidea</taxon>
        <taxon>Arionidae</taxon>
        <taxon>Arion</taxon>
    </lineage>
</organism>
<evidence type="ECO:0008006" key="2">
    <source>
        <dbReference type="Google" id="ProtNLM"/>
    </source>
</evidence>
<feature type="non-terminal residue" evidence="1">
    <location>
        <position position="1"/>
    </location>
</feature>
<accession>A0A0B7AC63</accession>
<dbReference type="SUPFAM" id="SSF48371">
    <property type="entry name" value="ARM repeat"/>
    <property type="match status" value="1"/>
</dbReference>
<proteinExistence type="predicted"/>
<dbReference type="AlphaFoldDB" id="A0A0B7AC63"/>
<protein>
    <recommendedName>
        <fullName evidence="2">Armadillo repeat-containing domain-containing protein</fullName>
    </recommendedName>
</protein>
<evidence type="ECO:0000313" key="1">
    <source>
        <dbReference type="EMBL" id="CEK77530.1"/>
    </source>
</evidence>
<dbReference type="EMBL" id="HACG01030665">
    <property type="protein sequence ID" value="CEK77530.1"/>
    <property type="molecule type" value="Transcribed_RNA"/>
</dbReference>
<reference evidence="1" key="1">
    <citation type="submission" date="2014-12" db="EMBL/GenBank/DDBJ databases">
        <title>Insight into the proteome of Arion vulgaris.</title>
        <authorList>
            <person name="Aradska J."/>
            <person name="Bulat T."/>
            <person name="Smidak R."/>
            <person name="Sarate P."/>
            <person name="Gangsoo J."/>
            <person name="Sialana F."/>
            <person name="Bilban M."/>
            <person name="Lubec G."/>
        </authorList>
    </citation>
    <scope>NUCLEOTIDE SEQUENCE</scope>
    <source>
        <tissue evidence="1">Skin</tissue>
    </source>
</reference>
<dbReference type="PANTHER" id="PTHR34258:SF1">
    <property type="entry name" value="ARMADILLO-LIKE HELICAL DOMAIN CONTAINING PROTEIN 1"/>
    <property type="match status" value="1"/>
</dbReference>
<sequence length="419" mass="46660">CDCLQAIRSKMGATKQQTSISRVMNILEEWDKGIKNVRKKILEDFIAQNQNKTGPDLEQEFAQAASLFFTRLTSWLRLTYITGTCVNELLCAISIFLSASSGHQFMAEFMEVGGTLTLLEIIGLKQAKETDKAEALNCLYHIANSGRKYKELICESYGIRAVAECLAKSKRDETQDACKNLLLLLAQGNPKFQNQVYKGLIALLPCSSPKAQQLSCSALRVIQPIVGSAHSAIVEPLLSLLRTLHLEIQFEAIALLMDLIKYEVADSILAGLVSLLRPTIEDNFAKTEVLEEVTELENKKRSLPVFVQQAAAAKTIGILARESKEVAEKLIQLRVTHNLMYAMGNTDHADSRKQASITLEYFCRTFSIVDDHVKDAMGGTLYDLFMLNPETLYLNMTHIQADVLVSNKVNIPKSVHTDD</sequence>
<dbReference type="Pfam" id="PF17741">
    <property type="entry name" value="DUF5578"/>
    <property type="match status" value="1"/>
</dbReference>
<dbReference type="InterPro" id="IPR041090">
    <property type="entry name" value="DUF5578"/>
</dbReference>
<gene>
    <name evidence="1" type="primary">ORF105305</name>
</gene>
<dbReference type="Gene3D" id="1.25.10.10">
    <property type="entry name" value="Leucine-rich Repeat Variant"/>
    <property type="match status" value="1"/>
</dbReference>